<comment type="cofactor">
    <cofactor evidence="1">
        <name>heme</name>
        <dbReference type="ChEBI" id="CHEBI:30413"/>
    </cofactor>
</comment>
<evidence type="ECO:0000256" key="4">
    <source>
        <dbReference type="ARBA" id="ARBA00022617"/>
    </source>
</evidence>
<dbReference type="InterPro" id="IPR001128">
    <property type="entry name" value="Cyt_P450"/>
</dbReference>
<dbReference type="GO" id="GO:0004497">
    <property type="term" value="F:monooxygenase activity"/>
    <property type="evidence" value="ECO:0007669"/>
    <property type="project" value="UniProtKB-KW"/>
</dbReference>
<dbReference type="CDD" id="cd11065">
    <property type="entry name" value="CYP64-like"/>
    <property type="match status" value="1"/>
</dbReference>
<evidence type="ECO:0000256" key="3">
    <source>
        <dbReference type="ARBA" id="ARBA00010617"/>
    </source>
</evidence>
<dbReference type="Pfam" id="PF00067">
    <property type="entry name" value="p450"/>
    <property type="match status" value="1"/>
</dbReference>
<proteinExistence type="inferred from homology"/>
<evidence type="ECO:0000256" key="5">
    <source>
        <dbReference type="ARBA" id="ARBA00022723"/>
    </source>
</evidence>
<comment type="pathway">
    <text evidence="2">Secondary metabolite biosynthesis.</text>
</comment>
<dbReference type="GO" id="GO:0020037">
    <property type="term" value="F:heme binding"/>
    <property type="evidence" value="ECO:0007669"/>
    <property type="project" value="InterPro"/>
</dbReference>
<evidence type="ECO:0000313" key="9">
    <source>
        <dbReference type="EMBL" id="KAJ2927004.1"/>
    </source>
</evidence>
<dbReference type="PANTHER" id="PTHR46300:SF7">
    <property type="entry name" value="P450, PUTATIVE (EUROFUNG)-RELATED"/>
    <property type="match status" value="1"/>
</dbReference>
<keyword evidence="4" id="KW-0349">Heme</keyword>
<dbReference type="AlphaFoldDB" id="A0A9W8J401"/>
<evidence type="ECO:0000256" key="2">
    <source>
        <dbReference type="ARBA" id="ARBA00005179"/>
    </source>
</evidence>
<feature type="non-terminal residue" evidence="9">
    <location>
        <position position="1"/>
    </location>
</feature>
<dbReference type="EMBL" id="JANBPK010001040">
    <property type="protein sequence ID" value="KAJ2927004.1"/>
    <property type="molecule type" value="Genomic_DNA"/>
</dbReference>
<keyword evidence="5" id="KW-0479">Metal-binding</keyword>
<evidence type="ECO:0000256" key="1">
    <source>
        <dbReference type="ARBA" id="ARBA00001971"/>
    </source>
</evidence>
<comment type="similarity">
    <text evidence="3">Belongs to the cytochrome P450 family.</text>
</comment>
<protein>
    <recommendedName>
        <fullName evidence="11">Cytochrome P450</fullName>
    </recommendedName>
</protein>
<dbReference type="OrthoDB" id="2789670at2759"/>
<name>A0A9W8J401_9AGAR</name>
<dbReference type="Proteomes" id="UP001140091">
    <property type="component" value="Unassembled WGS sequence"/>
</dbReference>
<keyword evidence="8" id="KW-0503">Monooxygenase</keyword>
<sequence>MLQFPQVLAWEWYAKLCEEYGDMIYLKAPGQGILVLGSKRRAVDLLDKRAANYSDRPAFPITELMDFTWAFGLMPYGLRWRQHRRAFHQYLNNNAVKRYHPIMHEETKYFLRKVKSQPDDIFEHVQFLFGTEIMRVAYGFDDIRRNEGLIHNAEALITGFSDALVPGRYLVNIFPSLRHVPSWFPGTGFKRFFGSLARISFKTLYLPFEEAKHDFANGKKGTYPSMAADLIDRLPEDSDMNRAEMESIARNVCGVAYVAGAETTVNLALALLYVLASYPDIQSRGQTEIDSAVGLDRLPVATDIQDLPYVHAIVKEVGRWFTVAPLGLPHSNSKDDEYDGFFIPKDTIIFQNNWTMMHNPEVFDKPFEFIPERYLKDGRIDPSVPDTEAAAFGHGRRNDALFIMAASLLATYTLTAPKDEAGGTVPLRTQSQNPSIR</sequence>
<comment type="caution">
    <text evidence="9">The sequence shown here is derived from an EMBL/GenBank/DDBJ whole genome shotgun (WGS) entry which is preliminary data.</text>
</comment>
<dbReference type="PANTHER" id="PTHR46300">
    <property type="entry name" value="P450, PUTATIVE (EUROFUNG)-RELATED-RELATED"/>
    <property type="match status" value="1"/>
</dbReference>
<dbReference type="SUPFAM" id="SSF48264">
    <property type="entry name" value="Cytochrome P450"/>
    <property type="match status" value="1"/>
</dbReference>
<keyword evidence="6" id="KW-0560">Oxidoreductase</keyword>
<dbReference type="InterPro" id="IPR002401">
    <property type="entry name" value="Cyt_P450_E_grp-I"/>
</dbReference>
<organism evidence="9 10">
    <name type="scientific">Candolleomyces eurysporus</name>
    <dbReference type="NCBI Taxonomy" id="2828524"/>
    <lineage>
        <taxon>Eukaryota</taxon>
        <taxon>Fungi</taxon>
        <taxon>Dikarya</taxon>
        <taxon>Basidiomycota</taxon>
        <taxon>Agaricomycotina</taxon>
        <taxon>Agaricomycetes</taxon>
        <taxon>Agaricomycetidae</taxon>
        <taxon>Agaricales</taxon>
        <taxon>Agaricineae</taxon>
        <taxon>Psathyrellaceae</taxon>
        <taxon>Candolleomyces</taxon>
    </lineage>
</organism>
<dbReference type="InterPro" id="IPR050364">
    <property type="entry name" value="Cytochrome_P450_fung"/>
</dbReference>
<dbReference type="GO" id="GO:0016705">
    <property type="term" value="F:oxidoreductase activity, acting on paired donors, with incorporation or reduction of molecular oxygen"/>
    <property type="evidence" value="ECO:0007669"/>
    <property type="project" value="InterPro"/>
</dbReference>
<evidence type="ECO:0000256" key="6">
    <source>
        <dbReference type="ARBA" id="ARBA00023002"/>
    </source>
</evidence>
<evidence type="ECO:0000256" key="7">
    <source>
        <dbReference type="ARBA" id="ARBA00023004"/>
    </source>
</evidence>
<accession>A0A9W8J401</accession>
<dbReference type="Gene3D" id="1.10.630.10">
    <property type="entry name" value="Cytochrome P450"/>
    <property type="match status" value="1"/>
</dbReference>
<evidence type="ECO:0000313" key="10">
    <source>
        <dbReference type="Proteomes" id="UP001140091"/>
    </source>
</evidence>
<dbReference type="PRINTS" id="PR00463">
    <property type="entry name" value="EP450I"/>
</dbReference>
<dbReference type="InterPro" id="IPR036396">
    <property type="entry name" value="Cyt_P450_sf"/>
</dbReference>
<evidence type="ECO:0008006" key="11">
    <source>
        <dbReference type="Google" id="ProtNLM"/>
    </source>
</evidence>
<reference evidence="9" key="1">
    <citation type="submission" date="2022-06" db="EMBL/GenBank/DDBJ databases">
        <title>Genome Sequence of Candolleomyces eurysporus.</title>
        <authorList>
            <person name="Buettner E."/>
        </authorList>
    </citation>
    <scope>NUCLEOTIDE SEQUENCE</scope>
    <source>
        <strain evidence="9">VTCC 930004</strain>
    </source>
</reference>
<gene>
    <name evidence="9" type="ORF">H1R20_g10104</name>
</gene>
<keyword evidence="10" id="KW-1185">Reference proteome</keyword>
<evidence type="ECO:0000256" key="8">
    <source>
        <dbReference type="ARBA" id="ARBA00023033"/>
    </source>
</evidence>
<keyword evidence="7" id="KW-0408">Iron</keyword>
<dbReference type="GO" id="GO:0005506">
    <property type="term" value="F:iron ion binding"/>
    <property type="evidence" value="ECO:0007669"/>
    <property type="project" value="InterPro"/>
</dbReference>